<dbReference type="Gene3D" id="3.40.640.10">
    <property type="entry name" value="Type I PLP-dependent aspartate aminotransferase-like (Major domain)"/>
    <property type="match status" value="1"/>
</dbReference>
<reference evidence="5" key="1">
    <citation type="journal article" date="2019" name="Int. J. Syst. Evol. Microbiol.">
        <title>The Global Catalogue of Microorganisms (GCM) 10K type strain sequencing project: providing services to taxonomists for standard genome sequencing and annotation.</title>
        <authorList>
            <consortium name="The Broad Institute Genomics Platform"/>
            <consortium name="The Broad Institute Genome Sequencing Center for Infectious Disease"/>
            <person name="Wu L."/>
            <person name="Ma J."/>
        </authorList>
    </citation>
    <scope>NUCLEOTIDE SEQUENCE [LARGE SCALE GENOMIC DNA]</scope>
    <source>
        <strain evidence="5">JCM 17543</strain>
    </source>
</reference>
<dbReference type="InterPro" id="IPR010111">
    <property type="entry name" value="Kynureninase"/>
</dbReference>
<proteinExistence type="predicted"/>
<keyword evidence="4" id="KW-0808">Transferase</keyword>
<keyword evidence="1" id="KW-0662">Pyridine nucleotide biosynthesis</keyword>
<keyword evidence="2" id="KW-0378">Hydrolase</keyword>
<dbReference type="InterPro" id="IPR015421">
    <property type="entry name" value="PyrdxlP-dep_Trfase_major"/>
</dbReference>
<evidence type="ECO:0000256" key="2">
    <source>
        <dbReference type="ARBA" id="ARBA00022801"/>
    </source>
</evidence>
<comment type="caution">
    <text evidence="4">The sequence shown here is derived from an EMBL/GenBank/DDBJ whole genome shotgun (WGS) entry which is preliminary data.</text>
</comment>
<evidence type="ECO:0000313" key="5">
    <source>
        <dbReference type="Proteomes" id="UP001500827"/>
    </source>
</evidence>
<keyword evidence="4" id="KW-0032">Aminotransferase</keyword>
<dbReference type="Proteomes" id="UP001500827">
    <property type="component" value="Unassembled WGS sequence"/>
</dbReference>
<name>A0ABP7LDQ0_9SPHN</name>
<protein>
    <submittedName>
        <fullName evidence="4">Aminotransferase class V-fold PLP-dependent enzyme</fullName>
    </submittedName>
</protein>
<sequence length="348" mass="38267">MQAWNDAARLADRKWDKVMGEVWPEAQGEVTSELGTGMPDAVVFAPNTHELLVRLFAAASGSWPIRVLTSDGEFHSARRQFARWEEAGAAQIDRVPVEPFDTFSDRFLKAAKSGDHGFIFVSQVLFNSGRMFDRVEELAALGKPDGPWVVIDGYHAFMASDRPFGERAAQTAFYVGGGYKYAMSGEGCAFLHAPPGFGERPRITGWYAEFEDLTLPPGAVGYAKDAMRFMGATFDPSALYRFTAVRRMLRENGLTTDRISAFVAALQQQLLGSIGNSPLSGAELLNPLDGGPHARFLAFRSPNAQRWHEQLKARNVITDVRGEVLRIGFGIYQDEADVDRLAGVLGAL</sequence>
<evidence type="ECO:0000313" key="4">
    <source>
        <dbReference type="EMBL" id="GAA3899953.1"/>
    </source>
</evidence>
<keyword evidence="5" id="KW-1185">Reference proteome</keyword>
<keyword evidence="3" id="KW-0663">Pyridoxal phosphate</keyword>
<dbReference type="GO" id="GO:0008483">
    <property type="term" value="F:transaminase activity"/>
    <property type="evidence" value="ECO:0007669"/>
    <property type="project" value="UniProtKB-KW"/>
</dbReference>
<dbReference type="Pfam" id="PF22580">
    <property type="entry name" value="KYNU_C"/>
    <property type="match status" value="1"/>
</dbReference>
<dbReference type="InterPro" id="IPR015424">
    <property type="entry name" value="PyrdxlP-dep_Trfase"/>
</dbReference>
<dbReference type="EMBL" id="BAABBM010000001">
    <property type="protein sequence ID" value="GAA3899953.1"/>
    <property type="molecule type" value="Genomic_DNA"/>
</dbReference>
<dbReference type="Gene3D" id="3.90.1150.10">
    <property type="entry name" value="Aspartate Aminotransferase, domain 1"/>
    <property type="match status" value="1"/>
</dbReference>
<dbReference type="InterPro" id="IPR015422">
    <property type="entry name" value="PyrdxlP-dep_Trfase_small"/>
</dbReference>
<evidence type="ECO:0000256" key="1">
    <source>
        <dbReference type="ARBA" id="ARBA00022642"/>
    </source>
</evidence>
<gene>
    <name evidence="4" type="ORF">GCM10022276_18500</name>
</gene>
<organism evidence="4 5">
    <name type="scientific">Sphingomonas limnosediminicola</name>
    <dbReference type="NCBI Taxonomy" id="940133"/>
    <lineage>
        <taxon>Bacteria</taxon>
        <taxon>Pseudomonadati</taxon>
        <taxon>Pseudomonadota</taxon>
        <taxon>Alphaproteobacteria</taxon>
        <taxon>Sphingomonadales</taxon>
        <taxon>Sphingomonadaceae</taxon>
        <taxon>Sphingomonas</taxon>
    </lineage>
</organism>
<evidence type="ECO:0000256" key="3">
    <source>
        <dbReference type="ARBA" id="ARBA00022898"/>
    </source>
</evidence>
<accession>A0ABP7LDQ0</accession>
<dbReference type="SUPFAM" id="SSF53383">
    <property type="entry name" value="PLP-dependent transferases"/>
    <property type="match status" value="1"/>
</dbReference>